<evidence type="ECO:0000313" key="4">
    <source>
        <dbReference type="EMBL" id="NGN93367.1"/>
    </source>
</evidence>
<dbReference type="PIRSF" id="PIRSF028756">
    <property type="entry name" value="PPK2_prd"/>
    <property type="match status" value="1"/>
</dbReference>
<comment type="caution">
    <text evidence="4">The sequence shown here is derived from an EMBL/GenBank/DDBJ whole genome shotgun (WGS) entry which is preliminary data.</text>
</comment>
<evidence type="ECO:0000256" key="2">
    <source>
        <dbReference type="ARBA" id="ARBA00022777"/>
    </source>
</evidence>
<keyword evidence="5" id="KW-1185">Reference proteome</keyword>
<dbReference type="SUPFAM" id="SSF52540">
    <property type="entry name" value="P-loop containing nucleoside triphosphate hydrolases"/>
    <property type="match status" value="1"/>
</dbReference>
<dbReference type="InterPro" id="IPR027417">
    <property type="entry name" value="P-loop_NTPase"/>
</dbReference>
<name>A0A6M1RAI8_9ACTN</name>
<gene>
    <name evidence="4" type="ORF">G5C66_11525</name>
</gene>
<evidence type="ECO:0000259" key="3">
    <source>
        <dbReference type="Pfam" id="PF03976"/>
    </source>
</evidence>
<dbReference type="Proteomes" id="UP000483261">
    <property type="component" value="Unassembled WGS sequence"/>
</dbReference>
<accession>A0A6M1RAI8</accession>
<dbReference type="PANTHER" id="PTHR34383:SF3">
    <property type="entry name" value="POLYPHOSPHATE:AMP PHOSPHOTRANSFERASE"/>
    <property type="match status" value="1"/>
</dbReference>
<dbReference type="InterPro" id="IPR022488">
    <property type="entry name" value="PPK2-related"/>
</dbReference>
<organism evidence="4 5">
    <name type="scientific">Nocardioides turkmenicus</name>
    <dbReference type="NCBI Taxonomy" id="2711220"/>
    <lineage>
        <taxon>Bacteria</taxon>
        <taxon>Bacillati</taxon>
        <taxon>Actinomycetota</taxon>
        <taxon>Actinomycetes</taxon>
        <taxon>Propionibacteriales</taxon>
        <taxon>Nocardioidaceae</taxon>
        <taxon>Nocardioides</taxon>
    </lineage>
</organism>
<dbReference type="RefSeq" id="WP_165111101.1">
    <property type="nucleotide sequence ID" value="NZ_JAALAA010000008.1"/>
</dbReference>
<dbReference type="NCBIfam" id="TIGR03709">
    <property type="entry name" value="PPK2_rel_1"/>
    <property type="match status" value="1"/>
</dbReference>
<dbReference type="PANTHER" id="PTHR34383">
    <property type="entry name" value="POLYPHOSPHATE:AMP PHOSPHOTRANSFERASE-RELATED"/>
    <property type="match status" value="1"/>
</dbReference>
<feature type="domain" description="Polyphosphate kinase-2-related" evidence="3">
    <location>
        <begin position="30"/>
        <end position="255"/>
    </location>
</feature>
<dbReference type="EMBL" id="JAALAA010000008">
    <property type="protein sequence ID" value="NGN93367.1"/>
    <property type="molecule type" value="Genomic_DNA"/>
</dbReference>
<proteinExistence type="predicted"/>
<dbReference type="GO" id="GO:0006797">
    <property type="term" value="P:polyphosphate metabolic process"/>
    <property type="evidence" value="ECO:0007669"/>
    <property type="project" value="InterPro"/>
</dbReference>
<dbReference type="Pfam" id="PF03976">
    <property type="entry name" value="PPK2"/>
    <property type="match status" value="1"/>
</dbReference>
<keyword evidence="2 4" id="KW-0418">Kinase</keyword>
<reference evidence="4 5" key="1">
    <citation type="submission" date="2020-02" db="EMBL/GenBank/DDBJ databases">
        <title>Whole-genome analyses of novel actinobacteria.</title>
        <authorList>
            <person name="Sahin N."/>
        </authorList>
    </citation>
    <scope>NUCLEOTIDE SEQUENCE [LARGE SCALE GENOMIC DNA]</scope>
    <source>
        <strain evidence="4 5">KC13</strain>
    </source>
</reference>
<protein>
    <submittedName>
        <fullName evidence="4">Polyphosphate kinase 2 family protein</fullName>
    </submittedName>
</protein>
<evidence type="ECO:0000313" key="5">
    <source>
        <dbReference type="Proteomes" id="UP000483261"/>
    </source>
</evidence>
<dbReference type="Gene3D" id="3.40.50.300">
    <property type="entry name" value="P-loop containing nucleotide triphosphate hydrolases"/>
    <property type="match status" value="1"/>
</dbReference>
<dbReference type="InterPro" id="IPR016898">
    <property type="entry name" value="Polyphosphate_phosphotransfera"/>
</dbReference>
<sequence length="280" mass="32074">MSLLDELRLPAGPVDLRKYDTNSAPGVGADKETGKQVLAELGPMLLELQTKLFASKETDDPRRVLLVLQGMDTSGKGGVLKHTVGLVDPVGVKITSFKAPTDEELSHDFLWRIEKAVPEPGYLGVFDRSHYEDVLIGRVRELATPVEIERRYGAINHFEKQLADDGTVILKCMLHISPKEQKKRLMARLEDPTKHWKYNRGDVDERQLWDSYREAYEIALERTNTEYAPWYLVPSDKKWYRNLAIGELLLETLDRLDLDWPAPSFDIAEEKRRLEEDTIS</sequence>
<dbReference type="InterPro" id="IPR022300">
    <property type="entry name" value="PPK2-rel_1"/>
</dbReference>
<dbReference type="GO" id="GO:0008976">
    <property type="term" value="F:polyphosphate kinase activity"/>
    <property type="evidence" value="ECO:0007669"/>
    <property type="project" value="InterPro"/>
</dbReference>
<dbReference type="AlphaFoldDB" id="A0A6M1RAI8"/>
<evidence type="ECO:0000256" key="1">
    <source>
        <dbReference type="ARBA" id="ARBA00022679"/>
    </source>
</evidence>
<keyword evidence="1" id="KW-0808">Transferase</keyword>